<dbReference type="Pfam" id="PF07728">
    <property type="entry name" value="AAA_5"/>
    <property type="match status" value="1"/>
</dbReference>
<dbReference type="Gene3D" id="3.40.50.300">
    <property type="entry name" value="P-loop containing nucleotide triphosphate hydrolases"/>
    <property type="match status" value="1"/>
</dbReference>
<proteinExistence type="predicted"/>
<dbReference type="InterPro" id="IPR027417">
    <property type="entry name" value="P-loop_NTPase"/>
</dbReference>
<dbReference type="SUPFAM" id="SSF52540">
    <property type="entry name" value="P-loop containing nucleoside triphosphate hydrolases"/>
    <property type="match status" value="1"/>
</dbReference>
<reference evidence="2 3" key="1">
    <citation type="journal article" date="2009" name="Stand. Genomic Sci.">
        <title>Complete genome sequence of Pirellula staleyi type strain (ATCC 27377).</title>
        <authorList>
            <person name="Clum A."/>
            <person name="Tindall B.J."/>
            <person name="Sikorski J."/>
            <person name="Ivanova N."/>
            <person name="Mavrommatis K."/>
            <person name="Lucas S."/>
            <person name="Glavina del Rio T."/>
            <person name="Nolan M."/>
            <person name="Chen F."/>
            <person name="Tice H."/>
            <person name="Pitluck S."/>
            <person name="Cheng J.F."/>
            <person name="Chertkov O."/>
            <person name="Brettin T."/>
            <person name="Han C."/>
            <person name="Detter J.C."/>
            <person name="Kuske C."/>
            <person name="Bruce D."/>
            <person name="Goodwin L."/>
            <person name="Ovchinikova G."/>
            <person name="Pati A."/>
            <person name="Mikhailova N."/>
            <person name="Chen A."/>
            <person name="Palaniappan K."/>
            <person name="Land M."/>
            <person name="Hauser L."/>
            <person name="Chang Y.J."/>
            <person name="Jeffries C.D."/>
            <person name="Chain P."/>
            <person name="Rohde M."/>
            <person name="Goker M."/>
            <person name="Bristow J."/>
            <person name="Eisen J.A."/>
            <person name="Markowitz V."/>
            <person name="Hugenholtz P."/>
            <person name="Kyrpides N.C."/>
            <person name="Klenk H.P."/>
            <person name="Lapidus A."/>
        </authorList>
    </citation>
    <scope>NUCLEOTIDE SEQUENCE [LARGE SCALE GENOMIC DNA]</scope>
    <source>
        <strain evidence="3">ATCC 27377 / DSM 6068 / ICPB 4128</strain>
    </source>
</reference>
<dbReference type="GO" id="GO:0016887">
    <property type="term" value="F:ATP hydrolysis activity"/>
    <property type="evidence" value="ECO:0007669"/>
    <property type="project" value="InterPro"/>
</dbReference>
<protein>
    <submittedName>
        <fullName evidence="2">ATPase associated with various cellular activities AAA_5</fullName>
    </submittedName>
</protein>
<dbReference type="PANTHER" id="PTHR42759">
    <property type="entry name" value="MOXR FAMILY PROTEIN"/>
    <property type="match status" value="1"/>
</dbReference>
<dbReference type="HOGENOM" id="CLU_065561_0_0_0"/>
<name>D2R2E7_PIRSD</name>
<organism evidence="2 3">
    <name type="scientific">Pirellula staleyi (strain ATCC 27377 / DSM 6068 / ICPB 4128)</name>
    <name type="common">Pirella staleyi</name>
    <dbReference type="NCBI Taxonomy" id="530564"/>
    <lineage>
        <taxon>Bacteria</taxon>
        <taxon>Pseudomonadati</taxon>
        <taxon>Planctomycetota</taxon>
        <taxon>Planctomycetia</taxon>
        <taxon>Pirellulales</taxon>
        <taxon>Pirellulaceae</taxon>
        <taxon>Pirellula</taxon>
    </lineage>
</organism>
<evidence type="ECO:0000259" key="1">
    <source>
        <dbReference type="Pfam" id="PF07728"/>
    </source>
</evidence>
<evidence type="ECO:0000313" key="2">
    <source>
        <dbReference type="EMBL" id="ADB15056.1"/>
    </source>
</evidence>
<sequence length="379" mass="41048">MAKKQTASITTSEVTAAPLKTSELRAPAEVPYAVEIEALIAHDTHPRPPGWKMSARAVHTYLCGGKAGSCEISPKYIGFPRLVEIAIATLVTDRALLLIGEPGTAKSWLSEHLAAAINGDSTKVVQGTAGTTEEQIRYTWNYAMLIAQGPSEQSLIKSPIYRAMEEGSLARFEEITRCASEVQDAMISLLSEKRLAVPELARDVAAQKGFSIIATANTRDRGVNDMSAALKRRFNIVVLPTPSSLATEVEIVRKRVRELATSLELRAELPTDEAVERVVTIFRELRTGQTLDGKSKLKSPSGVLSTAEAISVLAGSMALAANFGTGEVLPDDLAAGLQGAIVKDEEKDAAVWKEYLTNVMKKRDSEWQQLHHACSEHNS</sequence>
<dbReference type="PANTHER" id="PTHR42759:SF1">
    <property type="entry name" value="MAGNESIUM-CHELATASE SUBUNIT CHLD"/>
    <property type="match status" value="1"/>
</dbReference>
<dbReference type="InterPro" id="IPR011704">
    <property type="entry name" value="ATPase_dyneun-rel_AAA"/>
</dbReference>
<dbReference type="eggNOG" id="COG0714">
    <property type="taxonomic scope" value="Bacteria"/>
</dbReference>
<dbReference type="Proteomes" id="UP000001887">
    <property type="component" value="Chromosome"/>
</dbReference>
<dbReference type="InterPro" id="IPR050764">
    <property type="entry name" value="CbbQ/NirQ/NorQ/GpvN"/>
</dbReference>
<dbReference type="GO" id="GO:0005524">
    <property type="term" value="F:ATP binding"/>
    <property type="evidence" value="ECO:0007669"/>
    <property type="project" value="InterPro"/>
</dbReference>
<dbReference type="OrthoDB" id="9768555at2"/>
<evidence type="ECO:0000313" key="3">
    <source>
        <dbReference type="Proteomes" id="UP000001887"/>
    </source>
</evidence>
<dbReference type="EMBL" id="CP001848">
    <property type="protein sequence ID" value="ADB15056.1"/>
    <property type="molecule type" value="Genomic_DNA"/>
</dbReference>
<dbReference type="AlphaFoldDB" id="D2R2E7"/>
<dbReference type="KEGG" id="psl:Psta_0366"/>
<keyword evidence="3" id="KW-1185">Reference proteome</keyword>
<gene>
    <name evidence="2" type="ordered locus">Psta_0366</name>
</gene>
<accession>D2R2E7</accession>
<feature type="domain" description="ATPase dynein-related AAA" evidence="1">
    <location>
        <begin position="96"/>
        <end position="234"/>
    </location>
</feature>
<dbReference type="STRING" id="530564.Psta_0366"/>